<evidence type="ECO:0000313" key="3">
    <source>
        <dbReference type="EMBL" id="GHA87838.1"/>
    </source>
</evidence>
<comment type="caution">
    <text evidence="3">The sequence shown here is derived from an EMBL/GenBank/DDBJ whole genome shotgun (WGS) entry which is preliminary data.</text>
</comment>
<evidence type="ECO:0000256" key="1">
    <source>
        <dbReference type="SAM" id="Phobius"/>
    </source>
</evidence>
<keyword evidence="1" id="KW-0472">Membrane</keyword>
<dbReference type="Proteomes" id="UP000634004">
    <property type="component" value="Unassembled WGS sequence"/>
</dbReference>
<proteinExistence type="predicted"/>
<dbReference type="InterPro" id="IPR046216">
    <property type="entry name" value="DUF6249"/>
</dbReference>
<evidence type="ECO:0000313" key="4">
    <source>
        <dbReference type="Proteomes" id="UP000634004"/>
    </source>
</evidence>
<dbReference type="EMBL" id="BMZH01000003">
    <property type="protein sequence ID" value="GHA87838.1"/>
    <property type="molecule type" value="Genomic_DNA"/>
</dbReference>
<dbReference type="Pfam" id="PF19762">
    <property type="entry name" value="DUF6249"/>
    <property type="match status" value="1"/>
</dbReference>
<sequence length="121" mass="13211">MEEVLVPIALFAIIPVIVWAVAAYRFKSHAATIGLLETVASKGEPITVELVKTLGVRRKPKHADLRLGLILIAIAVATAIFGTVVPEEEATRIFFGFASFPFLVGSVFLVLWFTVSRQSED</sequence>
<dbReference type="AlphaFoldDB" id="A0A8J3G1K5"/>
<feature type="transmembrane region" description="Helical" evidence="1">
    <location>
        <begin position="6"/>
        <end position="26"/>
    </location>
</feature>
<name>A0A8J3G1K5_9PROT</name>
<keyword evidence="1" id="KW-0812">Transmembrane</keyword>
<keyword evidence="4" id="KW-1185">Reference proteome</keyword>
<feature type="transmembrane region" description="Helical" evidence="1">
    <location>
        <begin position="67"/>
        <end position="86"/>
    </location>
</feature>
<organism evidence="3 4">
    <name type="scientific">Algimonas arctica</name>
    <dbReference type="NCBI Taxonomy" id="1479486"/>
    <lineage>
        <taxon>Bacteria</taxon>
        <taxon>Pseudomonadati</taxon>
        <taxon>Pseudomonadota</taxon>
        <taxon>Alphaproteobacteria</taxon>
        <taxon>Maricaulales</taxon>
        <taxon>Robiginitomaculaceae</taxon>
        <taxon>Algimonas</taxon>
    </lineage>
</organism>
<evidence type="ECO:0000259" key="2">
    <source>
        <dbReference type="Pfam" id="PF19762"/>
    </source>
</evidence>
<dbReference type="RefSeq" id="WP_189495787.1">
    <property type="nucleotide sequence ID" value="NZ_BMZH01000003.1"/>
</dbReference>
<accession>A0A8J3G1K5</accession>
<reference evidence="3" key="1">
    <citation type="journal article" date="2014" name="Int. J. Syst. Evol. Microbiol.">
        <title>Complete genome sequence of Corynebacterium casei LMG S-19264T (=DSM 44701T), isolated from a smear-ripened cheese.</title>
        <authorList>
            <consortium name="US DOE Joint Genome Institute (JGI-PGF)"/>
            <person name="Walter F."/>
            <person name="Albersmeier A."/>
            <person name="Kalinowski J."/>
            <person name="Ruckert C."/>
        </authorList>
    </citation>
    <scope>NUCLEOTIDE SEQUENCE</scope>
    <source>
        <strain evidence="3">KCTC 32513</strain>
    </source>
</reference>
<protein>
    <recommendedName>
        <fullName evidence="2">DUF6249 domain-containing protein</fullName>
    </recommendedName>
</protein>
<reference evidence="3" key="2">
    <citation type="submission" date="2020-09" db="EMBL/GenBank/DDBJ databases">
        <authorList>
            <person name="Sun Q."/>
            <person name="Kim S."/>
        </authorList>
    </citation>
    <scope>NUCLEOTIDE SEQUENCE</scope>
    <source>
        <strain evidence="3">KCTC 32513</strain>
    </source>
</reference>
<feature type="transmembrane region" description="Helical" evidence="1">
    <location>
        <begin position="92"/>
        <end position="115"/>
    </location>
</feature>
<keyword evidence="1" id="KW-1133">Transmembrane helix</keyword>
<gene>
    <name evidence="3" type="ORF">GCM10009069_08480</name>
</gene>
<feature type="domain" description="DUF6249" evidence="2">
    <location>
        <begin position="5"/>
        <end position="114"/>
    </location>
</feature>